<proteinExistence type="predicted"/>
<dbReference type="InterPro" id="IPR035466">
    <property type="entry name" value="GlmS/AgaS_SIS"/>
</dbReference>
<comment type="pathway">
    <text evidence="1">Nucleotide-sugar biosynthesis; UDP-N-acetyl-alpha-D-glucosamine biosynthesis; alpha-D-glucosamine 6-phosphate from D-fructose 6-phosphate: step 1/1.</text>
</comment>
<dbReference type="NCBIfam" id="TIGR01135">
    <property type="entry name" value="glmS"/>
    <property type="match status" value="1"/>
</dbReference>
<dbReference type="InterPro" id="IPR046348">
    <property type="entry name" value="SIS_dom_sf"/>
</dbReference>
<dbReference type="Pfam" id="PF01380">
    <property type="entry name" value="SIS"/>
    <property type="match status" value="2"/>
</dbReference>
<feature type="domain" description="SIS" evidence="3">
    <location>
        <begin position="96"/>
        <end position="238"/>
    </location>
</feature>
<dbReference type="AlphaFoldDB" id="A0ABD2QHP1"/>
<reference evidence="4 5" key="1">
    <citation type="submission" date="2024-11" db="EMBL/GenBank/DDBJ databases">
        <title>Adaptive evolution of stress response genes in parasites aligns with host niche diversity.</title>
        <authorList>
            <person name="Hahn C."/>
            <person name="Resl P."/>
        </authorList>
    </citation>
    <scope>NUCLEOTIDE SEQUENCE [LARGE SCALE GENOMIC DNA]</scope>
    <source>
        <strain evidence="4">EGGRZ-B1_66</strain>
        <tissue evidence="4">Body</tissue>
    </source>
</reference>
<keyword evidence="2" id="KW-0677">Repeat</keyword>
<dbReference type="Gene3D" id="3.40.50.10490">
    <property type="entry name" value="Glucose-6-phosphate isomerase like protein, domain 1"/>
    <property type="match status" value="2"/>
</dbReference>
<dbReference type="InterPro" id="IPR005855">
    <property type="entry name" value="GFAT"/>
</dbReference>
<dbReference type="PANTHER" id="PTHR10937">
    <property type="entry name" value="GLUCOSAMINE--FRUCTOSE-6-PHOSPHATE AMINOTRANSFERASE, ISOMERIZING"/>
    <property type="match status" value="1"/>
</dbReference>
<dbReference type="InterPro" id="IPR035490">
    <property type="entry name" value="GlmS/FrlB_SIS"/>
</dbReference>
<dbReference type="GO" id="GO:0008483">
    <property type="term" value="F:transaminase activity"/>
    <property type="evidence" value="ECO:0007669"/>
    <property type="project" value="UniProtKB-KW"/>
</dbReference>
<dbReference type="PROSITE" id="PS51464">
    <property type="entry name" value="SIS"/>
    <property type="match status" value="2"/>
</dbReference>
<dbReference type="SUPFAM" id="SSF53697">
    <property type="entry name" value="SIS domain"/>
    <property type="match status" value="1"/>
</dbReference>
<organism evidence="4 5">
    <name type="scientific">Cichlidogyrus casuarinus</name>
    <dbReference type="NCBI Taxonomy" id="1844966"/>
    <lineage>
        <taxon>Eukaryota</taxon>
        <taxon>Metazoa</taxon>
        <taxon>Spiralia</taxon>
        <taxon>Lophotrochozoa</taxon>
        <taxon>Platyhelminthes</taxon>
        <taxon>Monogenea</taxon>
        <taxon>Monopisthocotylea</taxon>
        <taxon>Dactylogyridea</taxon>
        <taxon>Ancyrocephalidae</taxon>
        <taxon>Cichlidogyrus</taxon>
    </lineage>
</organism>
<name>A0ABD2QHP1_9PLAT</name>
<sequence length="421" mass="47225">MSLAIIEHTDQVIYLEDDDLIAIDKTGNLRIHRVNRKMGLSDKRSVVTLQMALQQIMKGNFDYYMQKEIFEQPESVFNTMRGRVNFQNYNVTLGGITDFLKDINRCRRLMFIACGTSYHSAIATRFLMEDMTELPVTVELASDFLDRNTPVFRDDVCVFISQSGETADTLMAMRHCKNHGALTLGITNTVGSSISRETECGIHINAGPEIGVASTKAYTSQILCIVMLALVLSEDRKSKTERRENIIKELEQLPELIRRILQNDDKYKELAASLHKEKNILVMGRGPNYATCLEGALKLKELTYIHTEGILSGELKHGPLAMVDQDMTIIMIVTRDSVFSKSMNALHEVVARKGKPILICCENDDDMKNYGSAILPIPKTVDCLESILAVIPLQLLAFHIAVHKGLDVDCPRNLAKSVTVE</sequence>
<evidence type="ECO:0000259" key="3">
    <source>
        <dbReference type="PROSITE" id="PS51464"/>
    </source>
</evidence>
<dbReference type="Proteomes" id="UP001626550">
    <property type="component" value="Unassembled WGS sequence"/>
</dbReference>
<keyword evidence="4" id="KW-0808">Transferase</keyword>
<dbReference type="EMBL" id="JBJKFK010000175">
    <property type="protein sequence ID" value="KAL3319051.1"/>
    <property type="molecule type" value="Genomic_DNA"/>
</dbReference>
<feature type="domain" description="SIS" evidence="3">
    <location>
        <begin position="270"/>
        <end position="411"/>
    </location>
</feature>
<dbReference type="InterPro" id="IPR001347">
    <property type="entry name" value="SIS_dom"/>
</dbReference>
<dbReference type="PANTHER" id="PTHR10937:SF0">
    <property type="entry name" value="GLUTAMINE--FRUCTOSE-6-PHOSPHATE TRANSAMINASE (ISOMERIZING)"/>
    <property type="match status" value="1"/>
</dbReference>
<evidence type="ECO:0000256" key="1">
    <source>
        <dbReference type="ARBA" id="ARBA00004775"/>
    </source>
</evidence>
<dbReference type="CDD" id="cd05009">
    <property type="entry name" value="SIS_GlmS_GlmD_2"/>
    <property type="match status" value="1"/>
</dbReference>
<dbReference type="CDD" id="cd05008">
    <property type="entry name" value="SIS_GlmS_GlmD_1"/>
    <property type="match status" value="1"/>
</dbReference>
<dbReference type="NCBIfam" id="NF001484">
    <property type="entry name" value="PRK00331.1"/>
    <property type="match status" value="1"/>
</dbReference>
<gene>
    <name evidence="4" type="primary">GFPT2_2</name>
    <name evidence="4" type="ORF">Ciccas_002278</name>
</gene>
<keyword evidence="5" id="KW-1185">Reference proteome</keyword>
<protein>
    <submittedName>
        <fullName evidence="4">Glutamine--fructose-6-phosphate aminotransferase [isomerizing] 2</fullName>
    </submittedName>
</protein>
<evidence type="ECO:0000313" key="4">
    <source>
        <dbReference type="EMBL" id="KAL3319051.1"/>
    </source>
</evidence>
<keyword evidence="4" id="KW-0032">Aminotransferase</keyword>
<accession>A0ABD2QHP1</accession>
<evidence type="ECO:0000256" key="2">
    <source>
        <dbReference type="ARBA" id="ARBA00022737"/>
    </source>
</evidence>
<comment type="caution">
    <text evidence="4">The sequence shown here is derived from an EMBL/GenBank/DDBJ whole genome shotgun (WGS) entry which is preliminary data.</text>
</comment>
<dbReference type="FunFam" id="3.40.50.10490:FF:000001">
    <property type="entry name" value="Glutamine--fructose-6-phosphate aminotransferase [isomerizing]"/>
    <property type="match status" value="1"/>
</dbReference>
<evidence type="ECO:0000313" key="5">
    <source>
        <dbReference type="Proteomes" id="UP001626550"/>
    </source>
</evidence>